<comment type="caution">
    <text evidence="1">The sequence shown here is derived from an EMBL/GenBank/DDBJ whole genome shotgun (WGS) entry which is preliminary data.</text>
</comment>
<protein>
    <submittedName>
        <fullName evidence="1">Uncharacterized protein</fullName>
    </submittedName>
</protein>
<evidence type="ECO:0000313" key="1">
    <source>
        <dbReference type="EMBL" id="KAJ0021095.1"/>
    </source>
</evidence>
<proteinExistence type="predicted"/>
<sequence>MLNLTLKVVKQQKVNLPRPDNMVKSSYAEILRWTNQIKGSAADMPSSFSEDETAETSSSME</sequence>
<dbReference type="Proteomes" id="UP001163603">
    <property type="component" value="Chromosome 11"/>
</dbReference>
<keyword evidence="2" id="KW-1185">Reference proteome</keyword>
<name>A0ACC0XRI9_9ROSI</name>
<gene>
    <name evidence="1" type="ORF">Pint_30862</name>
</gene>
<evidence type="ECO:0000313" key="2">
    <source>
        <dbReference type="Proteomes" id="UP001163603"/>
    </source>
</evidence>
<accession>A0ACC0XRI9</accession>
<dbReference type="EMBL" id="CM047746">
    <property type="protein sequence ID" value="KAJ0021095.1"/>
    <property type="molecule type" value="Genomic_DNA"/>
</dbReference>
<organism evidence="1 2">
    <name type="scientific">Pistacia integerrima</name>
    <dbReference type="NCBI Taxonomy" id="434235"/>
    <lineage>
        <taxon>Eukaryota</taxon>
        <taxon>Viridiplantae</taxon>
        <taxon>Streptophyta</taxon>
        <taxon>Embryophyta</taxon>
        <taxon>Tracheophyta</taxon>
        <taxon>Spermatophyta</taxon>
        <taxon>Magnoliopsida</taxon>
        <taxon>eudicotyledons</taxon>
        <taxon>Gunneridae</taxon>
        <taxon>Pentapetalae</taxon>
        <taxon>rosids</taxon>
        <taxon>malvids</taxon>
        <taxon>Sapindales</taxon>
        <taxon>Anacardiaceae</taxon>
        <taxon>Pistacia</taxon>
    </lineage>
</organism>
<reference evidence="2" key="1">
    <citation type="journal article" date="2023" name="G3 (Bethesda)">
        <title>Genome assembly and association tests identify interacting loci associated with vigor, precocity, and sex in interspecific pistachio rootstocks.</title>
        <authorList>
            <person name="Palmer W."/>
            <person name="Jacygrad E."/>
            <person name="Sagayaradj S."/>
            <person name="Cavanaugh K."/>
            <person name="Han R."/>
            <person name="Bertier L."/>
            <person name="Beede B."/>
            <person name="Kafkas S."/>
            <person name="Golino D."/>
            <person name="Preece J."/>
            <person name="Michelmore R."/>
        </authorList>
    </citation>
    <scope>NUCLEOTIDE SEQUENCE [LARGE SCALE GENOMIC DNA]</scope>
</reference>